<dbReference type="NCBIfam" id="TIGR01163">
    <property type="entry name" value="rpe"/>
    <property type="match status" value="1"/>
</dbReference>
<evidence type="ECO:0000256" key="14">
    <source>
        <dbReference type="PIRSR" id="PIRSR001461-3"/>
    </source>
</evidence>
<dbReference type="PROSITE" id="PS01086">
    <property type="entry name" value="RIBUL_P_3_EPIMER_2"/>
    <property type="match status" value="1"/>
</dbReference>
<evidence type="ECO:0000256" key="6">
    <source>
        <dbReference type="ARBA" id="ARBA00009541"/>
    </source>
</evidence>
<feature type="binding site" evidence="10 14">
    <location>
        <begin position="142"/>
        <end position="145"/>
    </location>
    <ligand>
        <name>substrate</name>
    </ligand>
</feature>
<dbReference type="EMBL" id="DVLL01000010">
    <property type="protein sequence ID" value="HIT58487.1"/>
    <property type="molecule type" value="Genomic_DNA"/>
</dbReference>
<feature type="binding site" evidence="10">
    <location>
        <begin position="175"/>
        <end position="177"/>
    </location>
    <ligand>
        <name>substrate</name>
    </ligand>
</feature>
<dbReference type="GO" id="GO:0046872">
    <property type="term" value="F:metal ion binding"/>
    <property type="evidence" value="ECO:0007669"/>
    <property type="project" value="UniProtKB-UniRule"/>
</dbReference>
<feature type="binding site" evidence="10 13">
    <location>
        <position position="175"/>
    </location>
    <ligand>
        <name>a divalent metal cation</name>
        <dbReference type="ChEBI" id="CHEBI:60240"/>
    </ligand>
</feature>
<comment type="caution">
    <text evidence="15">The sequence shown here is derived from an EMBL/GenBank/DDBJ whole genome shotgun (WGS) entry which is preliminary data.</text>
</comment>
<feature type="binding site" evidence="10 13">
    <location>
        <position position="66"/>
    </location>
    <ligand>
        <name>a divalent metal cation</name>
        <dbReference type="ChEBI" id="CHEBI:60240"/>
    </ligand>
</feature>
<organism evidence="15 16">
    <name type="scientific">Candidatus Faeciplasma pullistercoris</name>
    <dbReference type="NCBI Taxonomy" id="2840800"/>
    <lineage>
        <taxon>Bacteria</taxon>
        <taxon>Bacillati</taxon>
        <taxon>Bacillota</taxon>
        <taxon>Clostridia</taxon>
        <taxon>Eubacteriales</taxon>
        <taxon>Oscillospiraceae</taxon>
        <taxon>Oscillospiraceae incertae sedis</taxon>
        <taxon>Candidatus Faeciplasma</taxon>
    </lineage>
</organism>
<feature type="binding site" evidence="10 14">
    <location>
        <position position="66"/>
    </location>
    <ligand>
        <name>substrate</name>
    </ligand>
</feature>
<evidence type="ECO:0000256" key="7">
    <source>
        <dbReference type="ARBA" id="ARBA00013188"/>
    </source>
</evidence>
<sequence length="215" mass="23454">MNILISSSILSADFGFLSAELDRSIDAGCDLIHFDVMDGHFVPNLSYGVPVLKSLKKYSRLPMDVHLMITNPLEYIDKFADAGADIITFHAEANGNPEEIIEKIHSRGIKAGVSVKPKTPVSVIYPYLDKLDMVLVMTVEPGFGGQGFMYDMLPKIKELRNKLDSMGLATDIEVDGGITDSTAPLVKEAGANVLVSGSYLYKAENMAQNVKKLRG</sequence>
<feature type="binding site" evidence="14">
    <location>
        <position position="177"/>
    </location>
    <ligand>
        <name>substrate</name>
    </ligand>
</feature>
<dbReference type="CDD" id="cd00429">
    <property type="entry name" value="RPE"/>
    <property type="match status" value="1"/>
</dbReference>
<dbReference type="Proteomes" id="UP000824136">
    <property type="component" value="Unassembled WGS sequence"/>
</dbReference>
<evidence type="ECO:0000256" key="12">
    <source>
        <dbReference type="PIRSR" id="PIRSR001461-1"/>
    </source>
</evidence>
<comment type="cofactor">
    <cofactor evidence="2">
        <name>Mn(2+)</name>
        <dbReference type="ChEBI" id="CHEBI:29035"/>
    </cofactor>
</comment>
<reference evidence="15" key="2">
    <citation type="journal article" date="2021" name="PeerJ">
        <title>Extensive microbial diversity within the chicken gut microbiome revealed by metagenomics and culture.</title>
        <authorList>
            <person name="Gilroy R."/>
            <person name="Ravi A."/>
            <person name="Getino M."/>
            <person name="Pursley I."/>
            <person name="Horton D.L."/>
            <person name="Alikhan N.F."/>
            <person name="Baker D."/>
            <person name="Gharbi K."/>
            <person name="Hall N."/>
            <person name="Watson M."/>
            <person name="Adriaenssens E.M."/>
            <person name="Foster-Nyarko E."/>
            <person name="Jarju S."/>
            <person name="Secka A."/>
            <person name="Antonio M."/>
            <person name="Oren A."/>
            <person name="Chaudhuri R.R."/>
            <person name="La Ragione R."/>
            <person name="Hildebrand F."/>
            <person name="Pallen M.J."/>
        </authorList>
    </citation>
    <scope>NUCLEOTIDE SEQUENCE</scope>
    <source>
        <strain evidence="15">CHK33-4379</strain>
    </source>
</reference>
<feature type="binding site" evidence="10 13">
    <location>
        <position position="35"/>
    </location>
    <ligand>
        <name>a divalent metal cation</name>
        <dbReference type="ChEBI" id="CHEBI:60240"/>
    </ligand>
</feature>
<feature type="binding site" evidence="10 14">
    <location>
        <begin position="197"/>
        <end position="198"/>
    </location>
    <ligand>
        <name>substrate</name>
    </ligand>
</feature>
<dbReference type="NCBIfam" id="NF004076">
    <property type="entry name" value="PRK05581.1-4"/>
    <property type="match status" value="1"/>
</dbReference>
<dbReference type="SUPFAM" id="SSF51366">
    <property type="entry name" value="Ribulose-phoshate binding barrel"/>
    <property type="match status" value="1"/>
</dbReference>
<keyword evidence="10 11" id="KW-0119">Carbohydrate metabolism</keyword>
<evidence type="ECO:0000313" key="15">
    <source>
        <dbReference type="EMBL" id="HIT58487.1"/>
    </source>
</evidence>
<dbReference type="PANTHER" id="PTHR11749">
    <property type="entry name" value="RIBULOSE-5-PHOSPHATE-3-EPIMERASE"/>
    <property type="match status" value="1"/>
</dbReference>
<dbReference type="GO" id="GO:0006098">
    <property type="term" value="P:pentose-phosphate shunt"/>
    <property type="evidence" value="ECO:0007669"/>
    <property type="project" value="UniProtKB-UniRule"/>
</dbReference>
<dbReference type="Pfam" id="PF00834">
    <property type="entry name" value="Ribul_P_3_epim"/>
    <property type="match status" value="1"/>
</dbReference>
<evidence type="ECO:0000256" key="10">
    <source>
        <dbReference type="HAMAP-Rule" id="MF_02227"/>
    </source>
</evidence>
<evidence type="ECO:0000256" key="13">
    <source>
        <dbReference type="PIRSR" id="PIRSR001461-2"/>
    </source>
</evidence>
<dbReference type="InterPro" id="IPR013785">
    <property type="entry name" value="Aldolase_TIM"/>
</dbReference>
<dbReference type="PIRSF" id="PIRSF001461">
    <property type="entry name" value="RPE"/>
    <property type="match status" value="1"/>
</dbReference>
<comment type="cofactor">
    <cofactor evidence="10 13">
        <name>a divalent metal cation</name>
        <dbReference type="ChEBI" id="CHEBI:60240"/>
    </cofactor>
    <text evidence="10 13">Binds 1 divalent metal cation per subunit.</text>
</comment>
<comment type="catalytic activity">
    <reaction evidence="1 10 11">
        <text>D-ribulose 5-phosphate = D-xylulose 5-phosphate</text>
        <dbReference type="Rhea" id="RHEA:13677"/>
        <dbReference type="ChEBI" id="CHEBI:57737"/>
        <dbReference type="ChEBI" id="CHEBI:58121"/>
        <dbReference type="EC" id="5.1.3.1"/>
    </reaction>
</comment>
<evidence type="ECO:0000256" key="2">
    <source>
        <dbReference type="ARBA" id="ARBA00001936"/>
    </source>
</evidence>
<feature type="binding site" evidence="10 13">
    <location>
        <position position="33"/>
    </location>
    <ligand>
        <name>a divalent metal cation</name>
        <dbReference type="ChEBI" id="CHEBI:60240"/>
    </ligand>
</feature>
<evidence type="ECO:0000256" key="11">
    <source>
        <dbReference type="PIRNR" id="PIRNR001461"/>
    </source>
</evidence>
<dbReference type="FunFam" id="3.20.20.70:FF:000004">
    <property type="entry name" value="Ribulose-phosphate 3-epimerase"/>
    <property type="match status" value="1"/>
</dbReference>
<evidence type="ECO:0000256" key="5">
    <source>
        <dbReference type="ARBA" id="ARBA00001954"/>
    </source>
</evidence>
<dbReference type="AlphaFoldDB" id="A0A9D1GSY6"/>
<evidence type="ECO:0000256" key="3">
    <source>
        <dbReference type="ARBA" id="ARBA00001941"/>
    </source>
</evidence>
<feature type="active site" description="Proton acceptor" evidence="10 12">
    <location>
        <position position="35"/>
    </location>
</feature>
<accession>A0A9D1GSY6</accession>
<dbReference type="PROSITE" id="PS01085">
    <property type="entry name" value="RIBUL_P_3_EPIMER_1"/>
    <property type="match status" value="1"/>
</dbReference>
<keyword evidence="13" id="KW-0170">Cobalt</keyword>
<evidence type="ECO:0000256" key="1">
    <source>
        <dbReference type="ARBA" id="ARBA00001782"/>
    </source>
</evidence>
<keyword evidence="8 10" id="KW-0479">Metal-binding</keyword>
<comment type="cofactor">
    <cofactor evidence="3">
        <name>Co(2+)</name>
        <dbReference type="ChEBI" id="CHEBI:48828"/>
    </cofactor>
</comment>
<protein>
    <recommendedName>
        <fullName evidence="7 10">Ribulose-phosphate 3-epimerase</fullName>
        <ecNumber evidence="7 10">5.1.3.1</ecNumber>
    </recommendedName>
</protein>
<comment type="pathway">
    <text evidence="10">Carbohydrate degradation.</text>
</comment>
<dbReference type="InterPro" id="IPR026019">
    <property type="entry name" value="Ribul_P_3_epim"/>
</dbReference>
<evidence type="ECO:0000256" key="4">
    <source>
        <dbReference type="ARBA" id="ARBA00001947"/>
    </source>
</evidence>
<reference evidence="15" key="1">
    <citation type="submission" date="2020-10" db="EMBL/GenBank/DDBJ databases">
        <authorList>
            <person name="Gilroy R."/>
        </authorList>
    </citation>
    <scope>NUCLEOTIDE SEQUENCE</scope>
    <source>
        <strain evidence="15">CHK33-4379</strain>
    </source>
</reference>
<comment type="similarity">
    <text evidence="6 10 11">Belongs to the ribulose-phosphate 3-epimerase family.</text>
</comment>
<feature type="active site" description="Proton donor" evidence="10 12">
    <location>
        <position position="175"/>
    </location>
</feature>
<dbReference type="HAMAP" id="MF_02227">
    <property type="entry name" value="RPE"/>
    <property type="match status" value="1"/>
</dbReference>
<keyword evidence="13" id="KW-0862">Zinc</keyword>
<evidence type="ECO:0000256" key="8">
    <source>
        <dbReference type="ARBA" id="ARBA00022723"/>
    </source>
</evidence>
<gene>
    <name evidence="10 15" type="primary">rpe</name>
    <name evidence="15" type="ORF">IAC39_02055</name>
</gene>
<keyword evidence="9 10" id="KW-0413">Isomerase</keyword>
<evidence type="ECO:0000313" key="16">
    <source>
        <dbReference type="Proteomes" id="UP000824136"/>
    </source>
</evidence>
<name>A0A9D1GSY6_9FIRM</name>
<comment type="cofactor">
    <cofactor evidence="5">
        <name>Fe(2+)</name>
        <dbReference type="ChEBI" id="CHEBI:29033"/>
    </cofactor>
</comment>
<comment type="function">
    <text evidence="10">Catalyzes the reversible epimerization of D-ribulose 5-phosphate to D-xylulose 5-phosphate.</text>
</comment>
<dbReference type="EC" id="5.1.3.1" evidence="7 10"/>
<evidence type="ECO:0000256" key="9">
    <source>
        <dbReference type="ARBA" id="ARBA00023235"/>
    </source>
</evidence>
<dbReference type="GO" id="GO:0019323">
    <property type="term" value="P:pentose catabolic process"/>
    <property type="evidence" value="ECO:0007669"/>
    <property type="project" value="UniProtKB-UniRule"/>
</dbReference>
<dbReference type="GO" id="GO:0004750">
    <property type="term" value="F:D-ribulose-phosphate 3-epimerase activity"/>
    <property type="evidence" value="ECO:0007669"/>
    <property type="project" value="UniProtKB-UniRule"/>
</dbReference>
<dbReference type="Gene3D" id="3.20.20.70">
    <property type="entry name" value="Aldolase class I"/>
    <property type="match status" value="1"/>
</dbReference>
<dbReference type="InterPro" id="IPR011060">
    <property type="entry name" value="RibuloseP-bd_barrel"/>
</dbReference>
<comment type="cofactor">
    <cofactor evidence="4">
        <name>Zn(2+)</name>
        <dbReference type="ChEBI" id="CHEBI:29105"/>
    </cofactor>
</comment>
<proteinExistence type="inferred from homology"/>
<dbReference type="GO" id="GO:0005737">
    <property type="term" value="C:cytoplasm"/>
    <property type="evidence" value="ECO:0007669"/>
    <property type="project" value="UniProtKB-ARBA"/>
</dbReference>
<feature type="binding site" evidence="10 14">
    <location>
        <position position="8"/>
    </location>
    <ligand>
        <name>substrate</name>
    </ligand>
</feature>
<keyword evidence="13" id="KW-0464">Manganese</keyword>
<dbReference type="InterPro" id="IPR000056">
    <property type="entry name" value="Ribul_P_3_epim-like"/>
</dbReference>